<feature type="signal peptide" evidence="2">
    <location>
        <begin position="1"/>
        <end position="20"/>
    </location>
</feature>
<evidence type="ECO:0000313" key="4">
    <source>
        <dbReference type="Proteomes" id="UP001499967"/>
    </source>
</evidence>
<evidence type="ECO:0000313" key="3">
    <source>
        <dbReference type="EMBL" id="GAA0945017.1"/>
    </source>
</evidence>
<keyword evidence="2" id="KW-0732">Signal</keyword>
<accession>A0ABN1QN53</accession>
<protein>
    <submittedName>
        <fullName evidence="3">Uncharacterized protein</fullName>
    </submittedName>
</protein>
<feature type="transmembrane region" description="Helical" evidence="1">
    <location>
        <begin position="144"/>
        <end position="165"/>
    </location>
</feature>
<organism evidence="3 4">
    <name type="scientific">Pseudonocardia zijingensis</name>
    <dbReference type="NCBI Taxonomy" id="153376"/>
    <lineage>
        <taxon>Bacteria</taxon>
        <taxon>Bacillati</taxon>
        <taxon>Actinomycetota</taxon>
        <taxon>Actinomycetes</taxon>
        <taxon>Pseudonocardiales</taxon>
        <taxon>Pseudonocardiaceae</taxon>
        <taxon>Pseudonocardia</taxon>
    </lineage>
</organism>
<keyword evidence="1" id="KW-1133">Transmembrane helix</keyword>
<gene>
    <name evidence="3" type="ORF">GCM10009559_42870</name>
</gene>
<name>A0ABN1QN53_9PSEU</name>
<keyword evidence="4" id="KW-1185">Reference proteome</keyword>
<comment type="caution">
    <text evidence="3">The sequence shown here is derived from an EMBL/GenBank/DDBJ whole genome shotgun (WGS) entry which is preliminary data.</text>
</comment>
<feature type="transmembrane region" description="Helical" evidence="1">
    <location>
        <begin position="242"/>
        <end position="262"/>
    </location>
</feature>
<reference evidence="3 4" key="1">
    <citation type="journal article" date="2019" name="Int. J. Syst. Evol. Microbiol.">
        <title>The Global Catalogue of Microorganisms (GCM) 10K type strain sequencing project: providing services to taxonomists for standard genome sequencing and annotation.</title>
        <authorList>
            <consortium name="The Broad Institute Genomics Platform"/>
            <consortium name="The Broad Institute Genome Sequencing Center for Infectious Disease"/>
            <person name="Wu L."/>
            <person name="Ma J."/>
        </authorList>
    </citation>
    <scope>NUCLEOTIDE SEQUENCE [LARGE SCALE GENOMIC DNA]</scope>
    <source>
        <strain evidence="3 4">JCM 11117</strain>
    </source>
</reference>
<sequence>MRSFALPAFVVAFFSAAATAVSLRESRTCAVRYLSVALPASADDSFDGRSRSVRDEITSFTTLVRRATSSASMPRAAALRATSRTTPLPFAAGRFFTTSSIASRIVGADGFVLRAEAGLVAFAGRERWSSRATAPFPPRARSMAALTFFAAFLTASFFLLVLPAFSPDLSPAFLPGFLPAPFLPLSFSPAFFLPAFALPLAFLPAFFLPLPLPAFCLPLPFLPAFFFPAFFFPAFFFPAFFLPLFFLPLFFLPGVFLPAFVLPPPFSTKP</sequence>
<feature type="chain" id="PRO_5045786017" evidence="2">
    <location>
        <begin position="21"/>
        <end position="270"/>
    </location>
</feature>
<evidence type="ECO:0000256" key="1">
    <source>
        <dbReference type="SAM" id="Phobius"/>
    </source>
</evidence>
<feature type="transmembrane region" description="Helical" evidence="1">
    <location>
        <begin position="215"/>
        <end position="236"/>
    </location>
</feature>
<keyword evidence="1" id="KW-0472">Membrane</keyword>
<dbReference type="Proteomes" id="UP001499967">
    <property type="component" value="Unassembled WGS sequence"/>
</dbReference>
<dbReference type="EMBL" id="BAAAHP010000117">
    <property type="protein sequence ID" value="GAA0945017.1"/>
    <property type="molecule type" value="Genomic_DNA"/>
</dbReference>
<proteinExistence type="predicted"/>
<keyword evidence="1" id="KW-0812">Transmembrane</keyword>
<evidence type="ECO:0000256" key="2">
    <source>
        <dbReference type="SAM" id="SignalP"/>
    </source>
</evidence>
<feature type="transmembrane region" description="Helical" evidence="1">
    <location>
        <begin position="185"/>
        <end position="208"/>
    </location>
</feature>